<name>A0A0P1AH41_PLAHL</name>
<feature type="chain" id="PRO_5006058676" evidence="1">
    <location>
        <begin position="26"/>
        <end position="451"/>
    </location>
</feature>
<dbReference type="RefSeq" id="XP_024576783.1">
    <property type="nucleotide sequence ID" value="XM_024726069.1"/>
</dbReference>
<feature type="signal peptide" evidence="1">
    <location>
        <begin position="1"/>
        <end position="25"/>
    </location>
</feature>
<accession>A0A0P1AH41</accession>
<dbReference type="AlphaFoldDB" id="A0A0P1AH41"/>
<evidence type="ECO:0000256" key="1">
    <source>
        <dbReference type="SAM" id="SignalP"/>
    </source>
</evidence>
<keyword evidence="3" id="KW-1185">Reference proteome</keyword>
<dbReference type="Proteomes" id="UP000054928">
    <property type="component" value="Unassembled WGS sequence"/>
</dbReference>
<organism evidence="2 3">
    <name type="scientific">Plasmopara halstedii</name>
    <name type="common">Downy mildew of sunflower</name>
    <dbReference type="NCBI Taxonomy" id="4781"/>
    <lineage>
        <taxon>Eukaryota</taxon>
        <taxon>Sar</taxon>
        <taxon>Stramenopiles</taxon>
        <taxon>Oomycota</taxon>
        <taxon>Peronosporomycetes</taxon>
        <taxon>Peronosporales</taxon>
        <taxon>Peronosporaceae</taxon>
        <taxon>Plasmopara</taxon>
    </lineage>
</organism>
<reference evidence="3" key="1">
    <citation type="submission" date="2014-09" db="EMBL/GenBank/DDBJ databases">
        <authorList>
            <person name="Sharma Rahul"/>
            <person name="Thines Marco"/>
        </authorList>
    </citation>
    <scope>NUCLEOTIDE SEQUENCE [LARGE SCALE GENOMIC DNA]</scope>
</reference>
<keyword evidence="1" id="KW-0732">Signal</keyword>
<evidence type="ECO:0000313" key="2">
    <source>
        <dbReference type="EMBL" id="CEG40414.1"/>
    </source>
</evidence>
<dbReference type="EMBL" id="CCYD01000482">
    <property type="protein sequence ID" value="CEG40414.1"/>
    <property type="molecule type" value="Genomic_DNA"/>
</dbReference>
<proteinExistence type="predicted"/>
<sequence>MVVIPSHCCILPLVWGLALLTTAETITVDDSVSNAVAVVPNQHMKTHTPSRPDGDRELVEERVFPTSTMTRLAGHELQPFADTLVPKRSIDRLHMMKYVSDEWEQFDSMTDEDAISRILYEIDDITNLFRHNSFLVWLGTKSPKDLKAAISTLSNSLKRLVRIRTILPGMFAKEKKGNGISYVLATAVERKWLLSMSTIEMYQVLGISSIEKNEDFVKQLGPLFWGKFDHLGKKNFRLLQLSPDELMWAKVIFMLQDDESASKYYPSVFDQLFLPSVLDKTQHSPSQAFTYLTSPDFLLGYESVDRTEIDDNMRSDKSVIMPFDDLLNELLRTYDTTTGALPIDAVRILTEFDLFSIHRPAVTEIMSVEMLIKKELLQLSPDELMWAKVIFMLRDDKSARKYYPSVFDQLLLPYAPDETQHSPSRAVTYLTSPEFFLGYNHVGQSYVHVTE</sequence>
<dbReference type="GeneID" id="36405670"/>
<evidence type="ECO:0000313" key="3">
    <source>
        <dbReference type="Proteomes" id="UP000054928"/>
    </source>
</evidence>
<protein>
    <submittedName>
        <fullName evidence="2">RxLR-like protein</fullName>
    </submittedName>
</protein>